<feature type="domain" description="Nudix hydrolase" evidence="12">
    <location>
        <begin position="27"/>
        <end position="161"/>
    </location>
</feature>
<feature type="active site" evidence="11">
    <location>
        <position position="64"/>
    </location>
</feature>
<keyword evidence="9 13" id="KW-0413">Isomerase</keyword>
<evidence type="ECO:0000256" key="11">
    <source>
        <dbReference type="PIRSR" id="PIRSR018427-1"/>
    </source>
</evidence>
<keyword evidence="14" id="KW-1185">Reference proteome</keyword>
<evidence type="ECO:0000256" key="5">
    <source>
        <dbReference type="ARBA" id="ARBA00022723"/>
    </source>
</evidence>
<dbReference type="InterPro" id="IPR000086">
    <property type="entry name" value="NUDIX_hydrolase_dom"/>
</dbReference>
<dbReference type="OrthoDB" id="9809458at2"/>
<evidence type="ECO:0000256" key="4">
    <source>
        <dbReference type="ARBA" id="ARBA00022490"/>
    </source>
</evidence>
<dbReference type="SUPFAM" id="SSF55811">
    <property type="entry name" value="Nudix"/>
    <property type="match status" value="1"/>
</dbReference>
<comment type="similarity">
    <text evidence="2">Belongs to the IPP isomerase type 1 family.</text>
</comment>
<dbReference type="GO" id="GO:0009240">
    <property type="term" value="P:isopentenyl diphosphate biosynthetic process"/>
    <property type="evidence" value="ECO:0007669"/>
    <property type="project" value="TreeGrafter"/>
</dbReference>
<evidence type="ECO:0000256" key="10">
    <source>
        <dbReference type="NCBIfam" id="TIGR02150"/>
    </source>
</evidence>
<dbReference type="EC" id="5.3.3.2" evidence="3 10"/>
<evidence type="ECO:0000313" key="14">
    <source>
        <dbReference type="Proteomes" id="UP000304900"/>
    </source>
</evidence>
<dbReference type="InterPro" id="IPR011876">
    <property type="entry name" value="IsopentenylPP_isomerase_typ1"/>
</dbReference>
<dbReference type="AlphaFoldDB" id="A0A4U6D0G7"/>
<keyword evidence="8" id="KW-0414">Isoprene biosynthesis</keyword>
<dbReference type="NCBIfam" id="NF002995">
    <property type="entry name" value="PRK03759.1"/>
    <property type="match status" value="1"/>
</dbReference>
<dbReference type="PROSITE" id="PS51462">
    <property type="entry name" value="NUDIX"/>
    <property type="match status" value="1"/>
</dbReference>
<reference evidence="13 14" key="1">
    <citation type="submission" date="2019-05" db="EMBL/GenBank/DDBJ databases">
        <title>Dyadobacter AR-3-8 sp. nov., isolated from arctic soil.</title>
        <authorList>
            <person name="Chaudhary D.K."/>
        </authorList>
    </citation>
    <scope>NUCLEOTIDE SEQUENCE [LARGE SCALE GENOMIC DNA]</scope>
    <source>
        <strain evidence="13 14">AR-3-8</strain>
    </source>
</reference>
<name>A0A4U6D0G7_9BACT</name>
<sequence length="181" mass="20983">MDKIILIDKDDNEIGVMEKIETHRLGLLHRAFSIFLFNENGEMLLQQRALSKYHSGGLWSNACCGHPRPNELTKQAAIRRLGEELGFETNINKVFHFCYHASLDNGLIENEFDHVFIGKYDGIINPNIDEVHSWKYDSLENIKRDIMSVETSNLYTVWFKIAFTELLEHLKNDDIISVSKK</sequence>
<keyword evidence="5" id="KW-0479">Metal-binding</keyword>
<dbReference type="GO" id="GO:0050992">
    <property type="term" value="P:dimethylallyl diphosphate biosynthetic process"/>
    <property type="evidence" value="ECO:0007669"/>
    <property type="project" value="UniProtKB-UniPathway"/>
</dbReference>
<keyword evidence="7" id="KW-0464">Manganese</keyword>
<gene>
    <name evidence="13" type="ORF">FDK13_22370</name>
</gene>
<evidence type="ECO:0000313" key="13">
    <source>
        <dbReference type="EMBL" id="TKT89607.1"/>
    </source>
</evidence>
<dbReference type="PANTHER" id="PTHR10885">
    <property type="entry name" value="ISOPENTENYL-DIPHOSPHATE DELTA-ISOMERASE"/>
    <property type="match status" value="1"/>
</dbReference>
<dbReference type="NCBIfam" id="TIGR02150">
    <property type="entry name" value="IPP_isom_1"/>
    <property type="match status" value="1"/>
</dbReference>
<dbReference type="Pfam" id="PF00293">
    <property type="entry name" value="NUDIX"/>
    <property type="match status" value="1"/>
</dbReference>
<proteinExistence type="inferred from homology"/>
<accession>A0A4U6D0G7</accession>
<comment type="caution">
    <text evidence="13">The sequence shown here is derived from an EMBL/GenBank/DDBJ whole genome shotgun (WGS) entry which is preliminary data.</text>
</comment>
<dbReference type="GO" id="GO:0046872">
    <property type="term" value="F:metal ion binding"/>
    <property type="evidence" value="ECO:0007669"/>
    <property type="project" value="UniProtKB-KW"/>
</dbReference>
<evidence type="ECO:0000256" key="8">
    <source>
        <dbReference type="ARBA" id="ARBA00023229"/>
    </source>
</evidence>
<dbReference type="RefSeq" id="WP_137342251.1">
    <property type="nucleotide sequence ID" value="NZ_SZVO01000011.1"/>
</dbReference>
<evidence type="ECO:0000259" key="12">
    <source>
        <dbReference type="PROSITE" id="PS51462"/>
    </source>
</evidence>
<dbReference type="PIRSF" id="PIRSF018427">
    <property type="entry name" value="Isopntndiph_ism"/>
    <property type="match status" value="1"/>
</dbReference>
<keyword evidence="4" id="KW-0963">Cytoplasm</keyword>
<dbReference type="EMBL" id="SZVO01000011">
    <property type="protein sequence ID" value="TKT89607.1"/>
    <property type="molecule type" value="Genomic_DNA"/>
</dbReference>
<comment type="pathway">
    <text evidence="1">Isoprenoid biosynthesis; dimethylallyl diphosphate biosynthesis; dimethylallyl diphosphate from isopentenyl diphosphate: step 1/1.</text>
</comment>
<dbReference type="Gene3D" id="3.90.79.10">
    <property type="entry name" value="Nucleoside Triphosphate Pyrophosphohydrolase"/>
    <property type="match status" value="1"/>
</dbReference>
<evidence type="ECO:0000256" key="6">
    <source>
        <dbReference type="ARBA" id="ARBA00022842"/>
    </source>
</evidence>
<dbReference type="GO" id="GO:0005737">
    <property type="term" value="C:cytoplasm"/>
    <property type="evidence" value="ECO:0007669"/>
    <property type="project" value="TreeGrafter"/>
</dbReference>
<evidence type="ECO:0000256" key="7">
    <source>
        <dbReference type="ARBA" id="ARBA00023211"/>
    </source>
</evidence>
<feature type="active site" evidence="11">
    <location>
        <position position="111"/>
    </location>
</feature>
<evidence type="ECO:0000256" key="3">
    <source>
        <dbReference type="ARBA" id="ARBA00012057"/>
    </source>
</evidence>
<evidence type="ECO:0000256" key="9">
    <source>
        <dbReference type="ARBA" id="ARBA00023235"/>
    </source>
</evidence>
<dbReference type="PANTHER" id="PTHR10885:SF0">
    <property type="entry name" value="ISOPENTENYL-DIPHOSPHATE DELTA-ISOMERASE"/>
    <property type="match status" value="1"/>
</dbReference>
<dbReference type="HAMAP" id="MF_00202">
    <property type="entry name" value="Idi"/>
    <property type="match status" value="1"/>
</dbReference>
<protein>
    <recommendedName>
        <fullName evidence="3 10">Isopentenyl-diphosphate delta-isomerase</fullName>
        <ecNumber evidence="3 10">5.3.3.2</ecNumber>
    </recommendedName>
</protein>
<dbReference type="InterPro" id="IPR015797">
    <property type="entry name" value="NUDIX_hydrolase-like_dom_sf"/>
</dbReference>
<dbReference type="UniPathway" id="UPA00059">
    <property type="reaction ID" value="UER00104"/>
</dbReference>
<dbReference type="GO" id="GO:0004452">
    <property type="term" value="F:isopentenyl-diphosphate delta-isomerase activity"/>
    <property type="evidence" value="ECO:0007669"/>
    <property type="project" value="UniProtKB-UniRule"/>
</dbReference>
<dbReference type="InterPro" id="IPR056375">
    <property type="entry name" value="Idi_bact"/>
</dbReference>
<dbReference type="CDD" id="cd02885">
    <property type="entry name" value="NUDIX_IPP_Isomerase"/>
    <property type="match status" value="1"/>
</dbReference>
<dbReference type="Proteomes" id="UP000304900">
    <property type="component" value="Unassembled WGS sequence"/>
</dbReference>
<evidence type="ECO:0000256" key="1">
    <source>
        <dbReference type="ARBA" id="ARBA00004826"/>
    </source>
</evidence>
<keyword evidence="6" id="KW-0460">Magnesium</keyword>
<organism evidence="13 14">
    <name type="scientific">Dyadobacter frigoris</name>
    <dbReference type="NCBI Taxonomy" id="2576211"/>
    <lineage>
        <taxon>Bacteria</taxon>
        <taxon>Pseudomonadati</taxon>
        <taxon>Bacteroidota</taxon>
        <taxon>Cytophagia</taxon>
        <taxon>Cytophagales</taxon>
        <taxon>Spirosomataceae</taxon>
        <taxon>Dyadobacter</taxon>
    </lineage>
</organism>
<evidence type="ECO:0000256" key="2">
    <source>
        <dbReference type="ARBA" id="ARBA00007579"/>
    </source>
</evidence>